<reference evidence="1" key="1">
    <citation type="journal article" date="2022" name="Int. J. Mol. Sci.">
        <title>Draft Genome of Tanacetum Coccineum: Genomic Comparison of Closely Related Tanacetum-Family Plants.</title>
        <authorList>
            <person name="Yamashiro T."/>
            <person name="Shiraishi A."/>
            <person name="Nakayama K."/>
            <person name="Satake H."/>
        </authorList>
    </citation>
    <scope>NUCLEOTIDE SEQUENCE</scope>
</reference>
<dbReference type="EMBL" id="BQNB010018789">
    <property type="protein sequence ID" value="GJT78300.1"/>
    <property type="molecule type" value="Genomic_DNA"/>
</dbReference>
<keyword evidence="2" id="KW-1185">Reference proteome</keyword>
<evidence type="ECO:0000313" key="2">
    <source>
        <dbReference type="Proteomes" id="UP001151760"/>
    </source>
</evidence>
<name>A0ABQ5GSN2_9ASTR</name>
<reference evidence="1" key="2">
    <citation type="submission" date="2022-01" db="EMBL/GenBank/DDBJ databases">
        <authorList>
            <person name="Yamashiro T."/>
            <person name="Shiraishi A."/>
            <person name="Satake H."/>
            <person name="Nakayama K."/>
        </authorList>
    </citation>
    <scope>NUCLEOTIDE SEQUENCE</scope>
</reference>
<gene>
    <name evidence="1" type="ORF">Tco_1045025</name>
</gene>
<dbReference type="PANTHER" id="PTHR33223">
    <property type="entry name" value="CCHC-TYPE DOMAIN-CONTAINING PROTEIN"/>
    <property type="match status" value="1"/>
</dbReference>
<sequence length="357" mass="40612">MRTTMKNESGNQGPGAQQGKLLLHFGQGFSCGVGSKKELWDSRKHQTWKEAGEEEMSKVLGPQEAKNRRVKLPLILVAHLGRNESSQPLQSSLTSNFRVDHSASRNNMGAKISLLRNQIGNPPARGIPTYHPEGGYIPQTFTKNDVPSYNGTMYPAVTPSSNYPFYTQPMYAPPNMPMYSNSTGSFADSTCSVTPFVYWIEDYPLLDGIKIPSHIGSYDGKGDPDNFLHLFEGAFRMQKWLMPIACHMFAYTLKDSARIWWNSQKTSSILNYEDLKAKFRYTDDTLQILGLHEEQRISGFVHGLRTRSLVEHLSTYLSSTYKGLMEKTYTWIKAREMATNRIPNDRRENFERLRKSS</sequence>
<evidence type="ECO:0000313" key="1">
    <source>
        <dbReference type="EMBL" id="GJT78300.1"/>
    </source>
</evidence>
<comment type="caution">
    <text evidence="1">The sequence shown here is derived from an EMBL/GenBank/DDBJ whole genome shotgun (WGS) entry which is preliminary data.</text>
</comment>
<dbReference type="PANTHER" id="PTHR33223:SF11">
    <property type="entry name" value="ELEMENT PROTEIN, PUTATIVE-RELATED"/>
    <property type="match status" value="1"/>
</dbReference>
<accession>A0ABQ5GSN2</accession>
<organism evidence="1 2">
    <name type="scientific">Tanacetum coccineum</name>
    <dbReference type="NCBI Taxonomy" id="301880"/>
    <lineage>
        <taxon>Eukaryota</taxon>
        <taxon>Viridiplantae</taxon>
        <taxon>Streptophyta</taxon>
        <taxon>Embryophyta</taxon>
        <taxon>Tracheophyta</taxon>
        <taxon>Spermatophyta</taxon>
        <taxon>Magnoliopsida</taxon>
        <taxon>eudicotyledons</taxon>
        <taxon>Gunneridae</taxon>
        <taxon>Pentapetalae</taxon>
        <taxon>asterids</taxon>
        <taxon>campanulids</taxon>
        <taxon>Asterales</taxon>
        <taxon>Asteraceae</taxon>
        <taxon>Asteroideae</taxon>
        <taxon>Anthemideae</taxon>
        <taxon>Anthemidinae</taxon>
        <taxon>Tanacetum</taxon>
    </lineage>
</organism>
<evidence type="ECO:0008006" key="3">
    <source>
        <dbReference type="Google" id="ProtNLM"/>
    </source>
</evidence>
<proteinExistence type="predicted"/>
<protein>
    <recommendedName>
        <fullName evidence="3">Reverse transcriptase domain-containing protein</fullName>
    </recommendedName>
</protein>
<dbReference type="Proteomes" id="UP001151760">
    <property type="component" value="Unassembled WGS sequence"/>
</dbReference>